<evidence type="ECO:0000313" key="1">
    <source>
        <dbReference type="EMBL" id="JAH73128.1"/>
    </source>
</evidence>
<protein>
    <submittedName>
        <fullName evidence="1">Uncharacterized protein</fullName>
    </submittedName>
</protein>
<reference evidence="1" key="2">
    <citation type="journal article" date="2015" name="Fish Shellfish Immunol.">
        <title>Early steps in the European eel (Anguilla anguilla)-Vibrio vulnificus interaction in the gills: Role of the RtxA13 toxin.</title>
        <authorList>
            <person name="Callol A."/>
            <person name="Pajuelo D."/>
            <person name="Ebbesson L."/>
            <person name="Teles M."/>
            <person name="MacKenzie S."/>
            <person name="Amaro C."/>
        </authorList>
    </citation>
    <scope>NUCLEOTIDE SEQUENCE</scope>
</reference>
<name>A0A0E9V7A6_ANGAN</name>
<reference evidence="1" key="1">
    <citation type="submission" date="2014-11" db="EMBL/GenBank/DDBJ databases">
        <authorList>
            <person name="Amaro Gonzalez C."/>
        </authorList>
    </citation>
    <scope>NUCLEOTIDE SEQUENCE</scope>
</reference>
<organism evidence="1">
    <name type="scientific">Anguilla anguilla</name>
    <name type="common">European freshwater eel</name>
    <name type="synonym">Muraena anguilla</name>
    <dbReference type="NCBI Taxonomy" id="7936"/>
    <lineage>
        <taxon>Eukaryota</taxon>
        <taxon>Metazoa</taxon>
        <taxon>Chordata</taxon>
        <taxon>Craniata</taxon>
        <taxon>Vertebrata</taxon>
        <taxon>Euteleostomi</taxon>
        <taxon>Actinopterygii</taxon>
        <taxon>Neopterygii</taxon>
        <taxon>Teleostei</taxon>
        <taxon>Anguilliformes</taxon>
        <taxon>Anguillidae</taxon>
        <taxon>Anguilla</taxon>
    </lineage>
</organism>
<dbReference type="AlphaFoldDB" id="A0A0E9V7A6"/>
<dbReference type="EMBL" id="GBXM01035449">
    <property type="protein sequence ID" value="JAH73128.1"/>
    <property type="molecule type" value="Transcribed_RNA"/>
</dbReference>
<accession>A0A0E9V7A6</accession>
<proteinExistence type="predicted"/>
<sequence length="37" mass="4104">MHDGLHYPEGNAKGHKVRLHLGTQDHGIPRVVFSLVS</sequence>